<comment type="caution">
    <text evidence="3">The sequence shown here is derived from an EMBL/GenBank/DDBJ whole genome shotgun (WGS) entry which is preliminary data.</text>
</comment>
<protein>
    <submittedName>
        <fullName evidence="3">S-layer homology domain-containing protein</fullName>
    </submittedName>
</protein>
<reference evidence="3" key="1">
    <citation type="submission" date="2022-06" db="EMBL/GenBank/DDBJ databases">
        <authorList>
            <person name="Dietemann V."/>
            <person name="Ory F."/>
            <person name="Dainat B."/>
            <person name="Oberhansli S."/>
        </authorList>
    </citation>
    <scope>NUCLEOTIDE SEQUENCE</scope>
    <source>
        <strain evidence="3">Ena-SAMPLE-TAB-26-04-2022-14:26:32:270-5432</strain>
    </source>
</reference>
<accession>A0ABM9GAP7</accession>
<dbReference type="RefSeq" id="WP_213427952.1">
    <property type="nucleotide sequence ID" value="NZ_AP031286.1"/>
</dbReference>
<evidence type="ECO:0000259" key="2">
    <source>
        <dbReference type="PROSITE" id="PS51272"/>
    </source>
</evidence>
<name>A0ABM9GAP7_9BACL</name>
<dbReference type="Proteomes" id="UP001154322">
    <property type="component" value="Unassembled WGS sequence"/>
</dbReference>
<feature type="domain" description="SLH" evidence="2">
    <location>
        <begin position="16"/>
        <end position="79"/>
    </location>
</feature>
<dbReference type="PANTHER" id="PTHR43308:SF5">
    <property type="entry name" value="S-LAYER PROTEIN _ PEPTIDOGLYCAN ENDO-BETA-N-ACETYLGLUCOSAMINIDASE"/>
    <property type="match status" value="1"/>
</dbReference>
<sequence>MLGIIMALSSAAAALAAPARVQDIEGHWAEKAMTEWKEKGLLRGYADGSLQPNRAVSRAEFAALINRAFPFTAHGRHFVYGRCRFLLGIR</sequence>
<evidence type="ECO:0000313" key="4">
    <source>
        <dbReference type="Proteomes" id="UP001154322"/>
    </source>
</evidence>
<dbReference type="PROSITE" id="PS51272">
    <property type="entry name" value="SLH"/>
    <property type="match status" value="1"/>
</dbReference>
<keyword evidence="4" id="KW-1185">Reference proteome</keyword>
<dbReference type="PANTHER" id="PTHR43308">
    <property type="entry name" value="OUTER MEMBRANE PROTEIN ALPHA-RELATED"/>
    <property type="match status" value="1"/>
</dbReference>
<dbReference type="Pfam" id="PF00395">
    <property type="entry name" value="SLH"/>
    <property type="match status" value="1"/>
</dbReference>
<evidence type="ECO:0000256" key="1">
    <source>
        <dbReference type="SAM" id="SignalP"/>
    </source>
</evidence>
<dbReference type="InterPro" id="IPR051465">
    <property type="entry name" value="Cell_Envelope_Struct_Comp"/>
</dbReference>
<feature type="chain" id="PRO_5046733790" evidence="1">
    <location>
        <begin position="17"/>
        <end position="90"/>
    </location>
</feature>
<feature type="signal peptide" evidence="1">
    <location>
        <begin position="1"/>
        <end position="16"/>
    </location>
</feature>
<evidence type="ECO:0000313" key="3">
    <source>
        <dbReference type="EMBL" id="CAH8249100.1"/>
    </source>
</evidence>
<dbReference type="InterPro" id="IPR001119">
    <property type="entry name" value="SLH_dom"/>
</dbReference>
<keyword evidence="1" id="KW-0732">Signal</keyword>
<gene>
    <name evidence="3" type="ORF">WJ0W_006287</name>
</gene>
<proteinExistence type="predicted"/>
<organism evidence="3 4">
    <name type="scientific">Paenibacillus melissococcoides</name>
    <dbReference type="NCBI Taxonomy" id="2912268"/>
    <lineage>
        <taxon>Bacteria</taxon>
        <taxon>Bacillati</taxon>
        <taxon>Bacillota</taxon>
        <taxon>Bacilli</taxon>
        <taxon>Bacillales</taxon>
        <taxon>Paenibacillaceae</taxon>
        <taxon>Paenibacillus</taxon>
    </lineage>
</organism>
<dbReference type="EMBL" id="CALYLO010000014">
    <property type="protein sequence ID" value="CAH8249100.1"/>
    <property type="molecule type" value="Genomic_DNA"/>
</dbReference>